<sequence length="414" mass="45029">MSNPRRWGQPGVLVRVALCCVTHFYKWKIPCDRLGIVPISSLLPQILPQNSSQTQGNSNSRVSRMEHQTPWKFPETQRTSEVAMRDFDLGFWIRKMFWNALNGPVAAVHAHARMTSVEAVTSALEKLGIKPSAMVEHDAAMTVEAGLQAIEGKCPGVFVKNLVVRDKKAGLFLLSVRHDAKVDMKALPQLLGVSGGNFRMADSALMTEKLGVAQAEGGKAKAAGGGGPTKGAGKKENASEKGIEYTKAGNLPKDEAGEGRQELKGVPLRLELGPKDMAKQQIRVVRRDTNDKEDVPLSILPQKAALLLVQMRAARTPPPGRLTRDSYVAQALTWEDFMAKIGAGNLEFEELVKKRSKEEALAAAGEEAEDDRAAISLAVKTLCIPYEAPPLPDGTPCFISGKPAVCWTLWGRSY</sequence>
<dbReference type="Pfam" id="PF09180">
    <property type="entry name" value="ProRS-C_1"/>
    <property type="match status" value="1"/>
</dbReference>
<dbReference type="SUPFAM" id="SSF52954">
    <property type="entry name" value="Class II aaRS ABD-related"/>
    <property type="match status" value="1"/>
</dbReference>
<dbReference type="Pfam" id="PF03129">
    <property type="entry name" value="HGTP_anticodon"/>
    <property type="match status" value="1"/>
</dbReference>
<dbReference type="EC" id="6.1.1.15" evidence="1"/>
<dbReference type="InterPro" id="IPR036621">
    <property type="entry name" value="Anticodon-bd_dom_sf"/>
</dbReference>
<dbReference type="InterPro" id="IPR004499">
    <property type="entry name" value="Pro-tRNA-ligase_IIa_arc-type"/>
</dbReference>
<feature type="compositionally biased region" description="Low complexity" evidence="3">
    <location>
        <begin position="49"/>
        <end position="60"/>
    </location>
</feature>
<dbReference type="HOGENOM" id="CLU_664673_0_0_1"/>
<evidence type="ECO:0000313" key="6">
    <source>
        <dbReference type="Proteomes" id="UP000013827"/>
    </source>
</evidence>
<dbReference type="GO" id="GO:0017101">
    <property type="term" value="C:aminoacyl-tRNA synthetase multienzyme complex"/>
    <property type="evidence" value="ECO:0007669"/>
    <property type="project" value="TreeGrafter"/>
</dbReference>
<dbReference type="PANTHER" id="PTHR43382">
    <property type="entry name" value="PROLYL-TRNA SYNTHETASE"/>
    <property type="match status" value="1"/>
</dbReference>
<dbReference type="Proteomes" id="UP000013827">
    <property type="component" value="Unassembled WGS sequence"/>
</dbReference>
<dbReference type="InterPro" id="IPR016061">
    <property type="entry name" value="Pro-tRNA_ligase_II_C"/>
</dbReference>
<dbReference type="InterPro" id="IPR004154">
    <property type="entry name" value="Anticodon-bd"/>
</dbReference>
<dbReference type="Gene3D" id="3.30.110.30">
    <property type="entry name" value="C-terminal domain of ProRS"/>
    <property type="match status" value="1"/>
</dbReference>
<evidence type="ECO:0000256" key="3">
    <source>
        <dbReference type="SAM" id="MobiDB-lite"/>
    </source>
</evidence>
<dbReference type="GO" id="GO:0005737">
    <property type="term" value="C:cytoplasm"/>
    <property type="evidence" value="ECO:0007669"/>
    <property type="project" value="InterPro"/>
</dbReference>
<keyword evidence="6" id="KW-1185">Reference proteome</keyword>
<protein>
    <recommendedName>
        <fullName evidence="1">proline--tRNA ligase</fullName>
        <ecNumber evidence="1">6.1.1.15</ecNumber>
    </recommendedName>
</protein>
<reference evidence="5" key="2">
    <citation type="submission" date="2024-10" db="UniProtKB">
        <authorList>
            <consortium name="EnsemblProtists"/>
        </authorList>
    </citation>
    <scope>IDENTIFICATION</scope>
</reference>
<dbReference type="GeneID" id="17271360"/>
<dbReference type="GO" id="GO:0004827">
    <property type="term" value="F:proline-tRNA ligase activity"/>
    <property type="evidence" value="ECO:0007669"/>
    <property type="project" value="UniProtKB-EC"/>
</dbReference>
<dbReference type="InterPro" id="IPR017449">
    <property type="entry name" value="Pro-tRNA_synth_II"/>
</dbReference>
<accession>A0A0D3JQM9</accession>
<dbReference type="EnsemblProtists" id="EOD25814">
    <property type="protein sequence ID" value="EOD25814"/>
    <property type="gene ID" value="EMIHUDRAFT_450395"/>
</dbReference>
<dbReference type="GO" id="GO:0005524">
    <property type="term" value="F:ATP binding"/>
    <property type="evidence" value="ECO:0007669"/>
    <property type="project" value="InterPro"/>
</dbReference>
<dbReference type="GO" id="GO:0006433">
    <property type="term" value="P:prolyl-tRNA aminoacylation"/>
    <property type="evidence" value="ECO:0007669"/>
    <property type="project" value="InterPro"/>
</dbReference>
<dbReference type="InterPro" id="IPR007214">
    <property type="entry name" value="YbaK/aa-tRNA-synth-assoc-dom"/>
</dbReference>
<feature type="region of interest" description="Disordered" evidence="3">
    <location>
        <begin position="48"/>
        <end position="68"/>
    </location>
</feature>
<dbReference type="Gene3D" id="3.40.50.800">
    <property type="entry name" value="Anticodon-binding domain"/>
    <property type="match status" value="1"/>
</dbReference>
<dbReference type="KEGG" id="ehx:EMIHUDRAFT_450395"/>
<dbReference type="Pfam" id="PF04073">
    <property type="entry name" value="tRNA_edit"/>
    <property type="match status" value="1"/>
</dbReference>
<dbReference type="Gene3D" id="3.90.960.10">
    <property type="entry name" value="YbaK/aminoacyl-tRNA synthetase-associated domain"/>
    <property type="match status" value="1"/>
</dbReference>
<dbReference type="InterPro" id="IPR036754">
    <property type="entry name" value="YbaK/aa-tRNA-synt-asso_dom_sf"/>
</dbReference>
<organism evidence="5 6">
    <name type="scientific">Emiliania huxleyi (strain CCMP1516)</name>
    <dbReference type="NCBI Taxonomy" id="280463"/>
    <lineage>
        <taxon>Eukaryota</taxon>
        <taxon>Haptista</taxon>
        <taxon>Haptophyta</taxon>
        <taxon>Prymnesiophyceae</taxon>
        <taxon>Isochrysidales</taxon>
        <taxon>Noelaerhabdaceae</taxon>
        <taxon>Emiliania</taxon>
    </lineage>
</organism>
<reference evidence="6" key="1">
    <citation type="journal article" date="2013" name="Nature">
        <title>Pan genome of the phytoplankton Emiliania underpins its global distribution.</title>
        <authorList>
            <person name="Read B.A."/>
            <person name="Kegel J."/>
            <person name="Klute M.J."/>
            <person name="Kuo A."/>
            <person name="Lefebvre S.C."/>
            <person name="Maumus F."/>
            <person name="Mayer C."/>
            <person name="Miller J."/>
            <person name="Monier A."/>
            <person name="Salamov A."/>
            <person name="Young J."/>
            <person name="Aguilar M."/>
            <person name="Claverie J.M."/>
            <person name="Frickenhaus S."/>
            <person name="Gonzalez K."/>
            <person name="Herman E.K."/>
            <person name="Lin Y.C."/>
            <person name="Napier J."/>
            <person name="Ogata H."/>
            <person name="Sarno A.F."/>
            <person name="Shmutz J."/>
            <person name="Schroeder D."/>
            <person name="de Vargas C."/>
            <person name="Verret F."/>
            <person name="von Dassow P."/>
            <person name="Valentin K."/>
            <person name="Van de Peer Y."/>
            <person name="Wheeler G."/>
            <person name="Dacks J.B."/>
            <person name="Delwiche C.F."/>
            <person name="Dyhrman S.T."/>
            <person name="Glockner G."/>
            <person name="John U."/>
            <person name="Richards T."/>
            <person name="Worden A.Z."/>
            <person name="Zhang X."/>
            <person name="Grigoriev I.V."/>
            <person name="Allen A.E."/>
            <person name="Bidle K."/>
            <person name="Borodovsky M."/>
            <person name="Bowler C."/>
            <person name="Brownlee C."/>
            <person name="Cock J.M."/>
            <person name="Elias M."/>
            <person name="Gladyshev V.N."/>
            <person name="Groth M."/>
            <person name="Guda C."/>
            <person name="Hadaegh A."/>
            <person name="Iglesias-Rodriguez M.D."/>
            <person name="Jenkins J."/>
            <person name="Jones B.M."/>
            <person name="Lawson T."/>
            <person name="Leese F."/>
            <person name="Lindquist E."/>
            <person name="Lobanov A."/>
            <person name="Lomsadze A."/>
            <person name="Malik S.B."/>
            <person name="Marsh M.E."/>
            <person name="Mackinder L."/>
            <person name="Mock T."/>
            <person name="Mueller-Roeber B."/>
            <person name="Pagarete A."/>
            <person name="Parker M."/>
            <person name="Probert I."/>
            <person name="Quesneville H."/>
            <person name="Raines C."/>
            <person name="Rensing S.A."/>
            <person name="Riano-Pachon D.M."/>
            <person name="Richier S."/>
            <person name="Rokitta S."/>
            <person name="Shiraiwa Y."/>
            <person name="Soanes D.M."/>
            <person name="van der Giezen M."/>
            <person name="Wahlund T.M."/>
            <person name="Williams B."/>
            <person name="Wilson W."/>
            <person name="Wolfe G."/>
            <person name="Wurch L.L."/>
        </authorList>
    </citation>
    <scope>NUCLEOTIDE SEQUENCE</scope>
</reference>
<dbReference type="PANTHER" id="PTHR43382:SF2">
    <property type="entry name" value="BIFUNCTIONAL GLUTAMATE_PROLINE--TRNA LIGASE"/>
    <property type="match status" value="1"/>
</dbReference>
<evidence type="ECO:0000256" key="1">
    <source>
        <dbReference type="ARBA" id="ARBA00012831"/>
    </source>
</evidence>
<dbReference type="SUPFAM" id="SSF55826">
    <property type="entry name" value="YbaK/ProRS associated domain"/>
    <property type="match status" value="1"/>
</dbReference>
<keyword evidence="2" id="KW-0648">Protein biosynthesis</keyword>
<evidence type="ECO:0000256" key="2">
    <source>
        <dbReference type="ARBA" id="ARBA00022917"/>
    </source>
</evidence>
<dbReference type="AlphaFoldDB" id="A0A0D3JQM9"/>
<dbReference type="RefSeq" id="XP_005778243.1">
    <property type="nucleotide sequence ID" value="XM_005778186.1"/>
</dbReference>
<feature type="domain" description="Proline-tRNA ligase class II C-terminal" evidence="4">
    <location>
        <begin position="334"/>
        <end position="414"/>
    </location>
</feature>
<dbReference type="STRING" id="2903.R1EY50"/>
<name>A0A0D3JQM9_EMIH1</name>
<feature type="region of interest" description="Disordered" evidence="3">
    <location>
        <begin position="218"/>
        <end position="240"/>
    </location>
</feature>
<dbReference type="SUPFAM" id="SSF64586">
    <property type="entry name" value="C-terminal domain of ProRS"/>
    <property type="match status" value="1"/>
</dbReference>
<dbReference type="PaxDb" id="2903-EOD25814"/>
<evidence type="ECO:0000259" key="4">
    <source>
        <dbReference type="SMART" id="SM00946"/>
    </source>
</evidence>
<dbReference type="GO" id="GO:0002161">
    <property type="term" value="F:aminoacyl-tRNA deacylase activity"/>
    <property type="evidence" value="ECO:0007669"/>
    <property type="project" value="InterPro"/>
</dbReference>
<evidence type="ECO:0000313" key="5">
    <source>
        <dbReference type="EnsemblProtists" id="EOD25814"/>
    </source>
</evidence>
<dbReference type="SMART" id="SM00946">
    <property type="entry name" value="ProRS-C_1"/>
    <property type="match status" value="1"/>
</dbReference>
<proteinExistence type="predicted"/>
<dbReference type="eggNOG" id="KOG4163">
    <property type="taxonomic scope" value="Eukaryota"/>
</dbReference>